<evidence type="ECO:0000256" key="4">
    <source>
        <dbReference type="ARBA" id="ARBA00022490"/>
    </source>
</evidence>
<keyword evidence="5" id="KW-0175">Coiled coil</keyword>
<evidence type="ECO:0000256" key="2">
    <source>
        <dbReference type="ARBA" id="ARBA00008868"/>
    </source>
</evidence>
<evidence type="ECO:0000256" key="3">
    <source>
        <dbReference type="ARBA" id="ARBA00018920"/>
    </source>
</evidence>
<comment type="function">
    <text evidence="6">Regulates ciliary localization of the BBSome complex. Together with the BBSome complex, controls SMO ciliary trafficking and contributes to the sonic hedgehog (SHH) pathway regulation. May play a role in neurite outgrowth. May have tumor suppressor function.</text>
</comment>
<evidence type="ECO:0000256" key="7">
    <source>
        <dbReference type="ARBA" id="ARBA00026004"/>
    </source>
</evidence>
<dbReference type="InterPro" id="IPR026157">
    <property type="entry name" value="LZTFL1"/>
</dbReference>
<dbReference type="PANTHER" id="PTHR21635">
    <property type="entry name" value="LEUCINE ZIPPER TRANSCRIPTION FACTOR LIKE"/>
    <property type="match status" value="1"/>
</dbReference>
<evidence type="ECO:0000256" key="1">
    <source>
        <dbReference type="ARBA" id="ARBA00004496"/>
    </source>
</evidence>
<sequence>MNIYVCFIFFQSELGVNEHHQNQVINYMRFARYQRGQRLRAVDACFEELQGSRLNDATFTRDEMIDMLDGLLSVVRGEVESELINTAHTNVLMMRQMFQQSEKWHLKLQADISELENRDLLEQIKEFEEREFTGTKRDTEFTPSKLAPLNETGGSALLHMRIDEIMKDNDALRQRLSKYEKVDLEGRFRSQALATDLEKAEAELRARKSNVTQADLEDLHRKMSGLQSDLEQSRRSGADTAANLTQDLAGTKHELLKIREMLEMAEKELEKKVSLTTPFKNLKQMLQKKNDQMKDLRKRLSKYETVDD</sequence>
<dbReference type="GO" id="GO:0005737">
    <property type="term" value="C:cytoplasm"/>
    <property type="evidence" value="ECO:0007669"/>
    <property type="project" value="UniProtKB-SubCell"/>
</dbReference>
<dbReference type="Proteomes" id="UP001347796">
    <property type="component" value="Unassembled WGS sequence"/>
</dbReference>
<keyword evidence="4" id="KW-0963">Cytoplasm</keyword>
<evidence type="ECO:0000256" key="5">
    <source>
        <dbReference type="ARBA" id="ARBA00023054"/>
    </source>
</evidence>
<dbReference type="AlphaFoldDB" id="A0AAN8JVN7"/>
<organism evidence="9 10">
    <name type="scientific">Patella caerulea</name>
    <name type="common">Rayed Mediterranean limpet</name>
    <dbReference type="NCBI Taxonomy" id="87958"/>
    <lineage>
        <taxon>Eukaryota</taxon>
        <taxon>Metazoa</taxon>
        <taxon>Spiralia</taxon>
        <taxon>Lophotrochozoa</taxon>
        <taxon>Mollusca</taxon>
        <taxon>Gastropoda</taxon>
        <taxon>Patellogastropoda</taxon>
        <taxon>Patelloidea</taxon>
        <taxon>Patellidae</taxon>
        <taxon>Patella</taxon>
    </lineage>
</organism>
<dbReference type="Pfam" id="PF15294">
    <property type="entry name" value="Leu_zip"/>
    <property type="match status" value="1"/>
</dbReference>
<comment type="caution">
    <text evidence="9">The sequence shown here is derived from an EMBL/GenBank/DDBJ whole genome shotgun (WGS) entry which is preliminary data.</text>
</comment>
<evidence type="ECO:0000256" key="8">
    <source>
        <dbReference type="SAM" id="MobiDB-lite"/>
    </source>
</evidence>
<protein>
    <recommendedName>
        <fullName evidence="3">Leucine zipper transcription factor-like protein 1</fullName>
    </recommendedName>
</protein>
<dbReference type="EMBL" id="JAZGQO010000007">
    <property type="protein sequence ID" value="KAK6182660.1"/>
    <property type="molecule type" value="Genomic_DNA"/>
</dbReference>
<reference evidence="9 10" key="1">
    <citation type="submission" date="2024-01" db="EMBL/GenBank/DDBJ databases">
        <title>The genome of the rayed Mediterranean limpet Patella caerulea (Linnaeus, 1758).</title>
        <authorList>
            <person name="Anh-Thu Weber A."/>
            <person name="Halstead-Nussloch G."/>
        </authorList>
    </citation>
    <scope>NUCLEOTIDE SEQUENCE [LARGE SCALE GENOMIC DNA]</scope>
    <source>
        <strain evidence="9">AATW-2023a</strain>
        <tissue evidence="9">Whole specimen</tissue>
    </source>
</reference>
<gene>
    <name evidence="9" type="ORF">SNE40_010291</name>
</gene>
<comment type="subunit">
    <text evidence="7">Self-associates. Interacts with BBS9; the interaction mediates the association of LZTL1 with the BBsome complex and regulates BBSome ciliary trafficking.</text>
</comment>
<proteinExistence type="inferred from homology"/>
<dbReference type="PANTHER" id="PTHR21635:SF0">
    <property type="entry name" value="LEUCINE ZIPPER TRANSCRIPTION FACTOR-LIKE PROTEIN 1"/>
    <property type="match status" value="1"/>
</dbReference>
<comment type="similarity">
    <text evidence="2">Belongs to the LZTFL1 family.</text>
</comment>
<dbReference type="GO" id="GO:1903565">
    <property type="term" value="P:negative regulation of protein localization to cilium"/>
    <property type="evidence" value="ECO:0007669"/>
    <property type="project" value="TreeGrafter"/>
</dbReference>
<evidence type="ECO:0000256" key="6">
    <source>
        <dbReference type="ARBA" id="ARBA00024898"/>
    </source>
</evidence>
<evidence type="ECO:0000313" key="9">
    <source>
        <dbReference type="EMBL" id="KAK6182660.1"/>
    </source>
</evidence>
<accession>A0AAN8JVN7</accession>
<name>A0AAN8JVN7_PATCE</name>
<comment type="subcellular location">
    <subcellularLocation>
        <location evidence="1">Cytoplasm</location>
    </subcellularLocation>
</comment>
<feature type="region of interest" description="Disordered" evidence="8">
    <location>
        <begin position="286"/>
        <end position="308"/>
    </location>
</feature>
<keyword evidence="10" id="KW-1185">Reference proteome</keyword>
<evidence type="ECO:0000313" key="10">
    <source>
        <dbReference type="Proteomes" id="UP001347796"/>
    </source>
</evidence>